<dbReference type="AlphaFoldDB" id="A0A2N1JC27"/>
<keyword evidence="6" id="KW-1185">Reference proteome</keyword>
<feature type="transmembrane region" description="Helical" evidence="2">
    <location>
        <begin position="888"/>
        <end position="911"/>
    </location>
</feature>
<evidence type="ECO:0000313" key="6">
    <source>
        <dbReference type="Proteomes" id="UP000232875"/>
    </source>
</evidence>
<accession>A0A2N1JC27</accession>
<protein>
    <recommendedName>
        <fullName evidence="4">FAS1 domain-containing protein</fullName>
    </recommendedName>
</protein>
<keyword evidence="2" id="KW-0812">Transmembrane</keyword>
<dbReference type="Gene3D" id="2.30.180.10">
    <property type="entry name" value="FAS1 domain"/>
    <property type="match status" value="4"/>
</dbReference>
<dbReference type="Proteomes" id="UP000232875">
    <property type="component" value="Unassembled WGS sequence"/>
</dbReference>
<feature type="domain" description="FAS1" evidence="4">
    <location>
        <begin position="27"/>
        <end position="225"/>
    </location>
</feature>
<dbReference type="EMBL" id="KZ454990">
    <property type="protein sequence ID" value="PKI84087.1"/>
    <property type="molecule type" value="Genomic_DNA"/>
</dbReference>
<dbReference type="Pfam" id="PF02469">
    <property type="entry name" value="Fasciclin"/>
    <property type="match status" value="4"/>
</dbReference>
<dbReference type="PANTHER" id="PTHR10900">
    <property type="entry name" value="PERIOSTIN-RELATED"/>
    <property type="match status" value="1"/>
</dbReference>
<sequence length="931" mass="102408">MLHGAFWWTVLLLTLGACGTRSQEPGAFNLIDMLSERKDLSTFTLLLQRTRLIPALNRIQELGCAHTGMTLFVPNNDAFEAATRGDTPDATFWQNVLHNTHDVDNINVALRQLLWYHVLNYTLPERGPQMGIYETLHFPSRKRIIEPSHPGVLPQPPDVPPHPGAEDEGDLLGRQGQFVRVRRAQMGSTQGMCVGVDSSGRGGAKVLRADRTSSSSVLFTIDKVVPLPPTLEQFLRTNHDIAPTFANMQETALHAMSKTAHLTLFLPSAKSMSLLSPLERTYIMGPWPMAQEDRMRLFGWHASSIGLGDGEIGYANRLREALAVNMTTILGGQVIVHTAKDSRLFVNQAMVVQEDNFVESGVVHIIDGLHLPYGTLGMTLEKYLLALHATKFVQLMRQAGLGGYFDEPKGAYTYIVPSNEALDRWLEHRSDSLETLGASPAVRIARDQAALRAMLLYHILPEKHAVHDLFDGMLLPTELRLDSLGGAAQQVDVQVHNTAKTRGTGIAFRAVGIRKGPVHAGNAFVYLADDVMHVPLDPMQTALESTRTLSTFVASLHAAGTDESVRTDPLRTYFVPVDAGFAKLGLVAKYLLLHSKESAADLSSVLAFISVHGLQYASTLPRGWTPLRTAASAPLFARRDNHGQIHVRAVQKGASANAVQQNILTSTGTMHLLNSVPFCPRVTITMEKLARAAKTTQMLRLVRRAGFGWVLDGTAPHPAAMAALQKRSSKCTHPKLVLLAPEDKAFAQLNMTQIEEDMPTLRALVLLHILLVETCDKSETIPGLQLPVPLWDNRSYMTLSDKRAGGQNQWGELAFRRVQEPEPSRLGYVVGVMGARGTSGFDHSAAVLEYGRTFMPADNVTVHGFIPGGILTIDTVLQPFHPIWIFRWGWAGIIVLLGVPVLCVFATYAFAHMRTRRGYVLIPDALEGEEE</sequence>
<evidence type="ECO:0000256" key="2">
    <source>
        <dbReference type="SAM" id="Phobius"/>
    </source>
</evidence>
<feature type="domain" description="FAS1" evidence="4">
    <location>
        <begin position="228"/>
        <end position="370"/>
    </location>
</feature>
<dbReference type="PANTHER" id="PTHR10900:SF77">
    <property type="entry name" value="FI19380P1"/>
    <property type="match status" value="1"/>
</dbReference>
<dbReference type="PROSITE" id="PS50213">
    <property type="entry name" value="FAS1"/>
    <property type="match status" value="4"/>
</dbReference>
<dbReference type="SUPFAM" id="SSF82153">
    <property type="entry name" value="FAS1 domain"/>
    <property type="match status" value="4"/>
</dbReference>
<gene>
    <name evidence="5" type="ORF">MVES_002100</name>
</gene>
<feature type="signal peptide" evidence="3">
    <location>
        <begin position="1"/>
        <end position="22"/>
    </location>
</feature>
<dbReference type="InterPro" id="IPR036378">
    <property type="entry name" value="FAS1_dom_sf"/>
</dbReference>
<dbReference type="InterPro" id="IPR050904">
    <property type="entry name" value="Adhesion/Biosynth-related"/>
</dbReference>
<proteinExistence type="predicted"/>
<keyword evidence="2" id="KW-0472">Membrane</keyword>
<dbReference type="STRING" id="2020962.A0A2N1JC27"/>
<feature type="compositionally biased region" description="Pro residues" evidence="1">
    <location>
        <begin position="153"/>
        <end position="163"/>
    </location>
</feature>
<dbReference type="OrthoDB" id="14252at2759"/>
<dbReference type="InterPro" id="IPR000782">
    <property type="entry name" value="FAS1_domain"/>
</dbReference>
<feature type="domain" description="FAS1" evidence="4">
    <location>
        <begin position="376"/>
        <end position="532"/>
    </location>
</feature>
<evidence type="ECO:0000259" key="4">
    <source>
        <dbReference type="PROSITE" id="PS50213"/>
    </source>
</evidence>
<organism evidence="5 6">
    <name type="scientific">Malassezia vespertilionis</name>
    <dbReference type="NCBI Taxonomy" id="2020962"/>
    <lineage>
        <taxon>Eukaryota</taxon>
        <taxon>Fungi</taxon>
        <taxon>Dikarya</taxon>
        <taxon>Basidiomycota</taxon>
        <taxon>Ustilaginomycotina</taxon>
        <taxon>Malasseziomycetes</taxon>
        <taxon>Malasseziales</taxon>
        <taxon>Malasseziaceae</taxon>
        <taxon>Malassezia</taxon>
    </lineage>
</organism>
<evidence type="ECO:0000256" key="1">
    <source>
        <dbReference type="SAM" id="MobiDB-lite"/>
    </source>
</evidence>
<feature type="region of interest" description="Disordered" evidence="1">
    <location>
        <begin position="148"/>
        <end position="170"/>
    </location>
</feature>
<evidence type="ECO:0000313" key="5">
    <source>
        <dbReference type="EMBL" id="PKI84087.1"/>
    </source>
</evidence>
<name>A0A2N1JC27_9BASI</name>
<reference evidence="5 6" key="1">
    <citation type="submission" date="2017-10" db="EMBL/GenBank/DDBJ databases">
        <title>A novel species of cold-tolerant Malassezia isolated from bats.</title>
        <authorList>
            <person name="Lorch J.M."/>
            <person name="Palmer J.M."/>
            <person name="Vanderwolf K.J."/>
            <person name="Schmidt K.Z."/>
            <person name="Verant M.L."/>
            <person name="Weller T.J."/>
            <person name="Blehert D.S."/>
        </authorList>
    </citation>
    <scope>NUCLEOTIDE SEQUENCE [LARGE SCALE GENOMIC DNA]</scope>
    <source>
        <strain evidence="5 6">NWHC:44797-103</strain>
    </source>
</reference>
<evidence type="ECO:0000256" key="3">
    <source>
        <dbReference type="SAM" id="SignalP"/>
    </source>
</evidence>
<keyword evidence="2" id="KW-1133">Transmembrane helix</keyword>
<feature type="chain" id="PRO_5014962137" description="FAS1 domain-containing protein" evidence="3">
    <location>
        <begin position="23"/>
        <end position="931"/>
    </location>
</feature>
<dbReference type="SMART" id="SM00554">
    <property type="entry name" value="FAS1"/>
    <property type="match status" value="3"/>
</dbReference>
<feature type="domain" description="FAS1" evidence="4">
    <location>
        <begin position="536"/>
        <end position="677"/>
    </location>
</feature>
<keyword evidence="3" id="KW-0732">Signal</keyword>